<organism evidence="1 2">
    <name type="scientific">Cordyceps confragosa</name>
    <name type="common">Lecanicillium lecanii</name>
    <dbReference type="NCBI Taxonomy" id="2714763"/>
    <lineage>
        <taxon>Eukaryota</taxon>
        <taxon>Fungi</taxon>
        <taxon>Dikarya</taxon>
        <taxon>Ascomycota</taxon>
        <taxon>Pezizomycotina</taxon>
        <taxon>Sordariomycetes</taxon>
        <taxon>Hypocreomycetidae</taxon>
        <taxon>Hypocreales</taxon>
        <taxon>Cordycipitaceae</taxon>
        <taxon>Akanthomyces</taxon>
    </lineage>
</organism>
<proteinExistence type="predicted"/>
<reference evidence="1 2" key="1">
    <citation type="submission" date="2016-03" db="EMBL/GenBank/DDBJ databases">
        <title>Fine-scale spatial genetic structure of a fungal parasite of coffee scale insects.</title>
        <authorList>
            <person name="Jackson D."/>
            <person name="Zemenick K.A."/>
            <person name="Malloure B."/>
            <person name="Quandt C.A."/>
            <person name="James T.Y."/>
        </authorList>
    </citation>
    <scope>NUCLEOTIDE SEQUENCE [LARGE SCALE GENOMIC DNA]</scope>
    <source>
        <strain evidence="1 2">UM487</strain>
    </source>
</reference>
<protein>
    <submittedName>
        <fullName evidence="1">Uncharacterized protein</fullName>
    </submittedName>
</protein>
<keyword evidence="2" id="KW-1185">Reference proteome</keyword>
<comment type="caution">
    <text evidence="1">The sequence shown here is derived from an EMBL/GenBank/DDBJ whole genome shotgun (WGS) entry which is preliminary data.</text>
</comment>
<dbReference type="Proteomes" id="UP000243081">
    <property type="component" value="Unassembled WGS sequence"/>
</dbReference>
<dbReference type="AlphaFoldDB" id="A0A179IGU6"/>
<sequence>MIQNQHVSFYTLGQQIERTAREDEAGLVLADGVPRRDQQLLAAVLLGDPEPDVAAAAVAEHVVEADGGD</sequence>
<name>A0A179IGU6_CORDF</name>
<evidence type="ECO:0000313" key="1">
    <source>
        <dbReference type="EMBL" id="OAR01867.1"/>
    </source>
</evidence>
<gene>
    <name evidence="1" type="ORF">LLEC1_01788</name>
</gene>
<evidence type="ECO:0000313" key="2">
    <source>
        <dbReference type="Proteomes" id="UP000243081"/>
    </source>
</evidence>
<feature type="non-terminal residue" evidence="1">
    <location>
        <position position="69"/>
    </location>
</feature>
<accession>A0A179IGU6</accession>
<dbReference type="EMBL" id="LUKN01000956">
    <property type="protein sequence ID" value="OAR01867.1"/>
    <property type="molecule type" value="Genomic_DNA"/>
</dbReference>